<organism evidence="1 2">
    <name type="scientific">Marininema halotolerans</name>
    <dbReference type="NCBI Taxonomy" id="1155944"/>
    <lineage>
        <taxon>Bacteria</taxon>
        <taxon>Bacillati</taxon>
        <taxon>Bacillota</taxon>
        <taxon>Bacilli</taxon>
        <taxon>Bacillales</taxon>
        <taxon>Thermoactinomycetaceae</taxon>
        <taxon>Marininema</taxon>
    </lineage>
</organism>
<dbReference type="InterPro" id="IPR023164">
    <property type="entry name" value="YqgQ-like_sf"/>
</dbReference>
<dbReference type="EMBL" id="FPAA01000002">
    <property type="protein sequence ID" value="SFS45131.1"/>
    <property type="molecule type" value="Genomic_DNA"/>
</dbReference>
<gene>
    <name evidence="1" type="ORF">SAMN05444972_102216</name>
</gene>
<accession>A0A1I6PY33</accession>
<dbReference type="RefSeq" id="WP_245838608.1">
    <property type="nucleotide sequence ID" value="NZ_FPAA01000002.1"/>
</dbReference>
<keyword evidence="2" id="KW-1185">Reference proteome</keyword>
<dbReference type="Proteomes" id="UP000198660">
    <property type="component" value="Unassembled WGS sequence"/>
</dbReference>
<dbReference type="SUPFAM" id="SSF158379">
    <property type="entry name" value="YqgQ-like"/>
    <property type="match status" value="1"/>
</dbReference>
<evidence type="ECO:0000313" key="1">
    <source>
        <dbReference type="EMBL" id="SFS45131.1"/>
    </source>
</evidence>
<evidence type="ECO:0000313" key="2">
    <source>
        <dbReference type="Proteomes" id="UP000198660"/>
    </source>
</evidence>
<proteinExistence type="predicted"/>
<dbReference type="AlphaFoldDB" id="A0A1I6PY33"/>
<dbReference type="InterPro" id="IPR009256">
    <property type="entry name" value="YqgQ-like"/>
</dbReference>
<name>A0A1I6PY33_9BACL</name>
<dbReference type="Gene3D" id="1.10.287.760">
    <property type="entry name" value="YqgQ-like"/>
    <property type="match status" value="1"/>
</dbReference>
<protein>
    <submittedName>
        <fullName evidence="1">Uncharacterized protein YqgQ</fullName>
    </submittedName>
</protein>
<sequence>MEKMQTVGDVRQLLKQMGTVIYTGDVEADRDLMEAELDDMREMGLLDQERWLLARRVLRQSAKG</sequence>
<reference evidence="2" key="1">
    <citation type="submission" date="2016-10" db="EMBL/GenBank/DDBJ databases">
        <authorList>
            <person name="Varghese N."/>
            <person name="Submissions S."/>
        </authorList>
    </citation>
    <scope>NUCLEOTIDE SEQUENCE [LARGE SCALE GENOMIC DNA]</scope>
    <source>
        <strain evidence="2">DSM 45789</strain>
    </source>
</reference>
<dbReference type="Pfam" id="PF06014">
    <property type="entry name" value="YqgQ-like"/>
    <property type="match status" value="1"/>
</dbReference>